<feature type="transmembrane region" description="Helical" evidence="11">
    <location>
        <begin position="160"/>
        <end position="181"/>
    </location>
</feature>
<organism evidence="13">
    <name type="scientific">Timema bartmani</name>
    <dbReference type="NCBI Taxonomy" id="61472"/>
    <lineage>
        <taxon>Eukaryota</taxon>
        <taxon>Metazoa</taxon>
        <taxon>Ecdysozoa</taxon>
        <taxon>Arthropoda</taxon>
        <taxon>Hexapoda</taxon>
        <taxon>Insecta</taxon>
        <taxon>Pterygota</taxon>
        <taxon>Neoptera</taxon>
        <taxon>Polyneoptera</taxon>
        <taxon>Phasmatodea</taxon>
        <taxon>Timematodea</taxon>
        <taxon>Timematoidea</taxon>
        <taxon>Timematidae</taxon>
        <taxon>Timema</taxon>
    </lineage>
</organism>
<reference evidence="13" key="1">
    <citation type="submission" date="2020-11" db="EMBL/GenBank/DDBJ databases">
        <authorList>
            <person name="Tran Van P."/>
        </authorList>
    </citation>
    <scope>NUCLEOTIDE SEQUENCE</scope>
</reference>
<dbReference type="Pfam" id="PF05832">
    <property type="entry name" value="DUF846"/>
    <property type="match status" value="1"/>
</dbReference>
<gene>
    <name evidence="13" type="ORF">TBIB3V08_LOCUS1608</name>
</gene>
<evidence type="ECO:0000256" key="7">
    <source>
        <dbReference type="ARBA" id="ARBA00023054"/>
    </source>
</evidence>
<keyword evidence="8 11" id="KW-0472">Membrane</keyword>
<comment type="subcellular location">
    <subcellularLocation>
        <location evidence="2">Golgi apparatus</location>
    </subcellularLocation>
    <subcellularLocation>
        <location evidence="1">Membrane</location>
        <topology evidence="1">Multi-pass membrane protein</topology>
    </subcellularLocation>
</comment>
<feature type="compositionally biased region" description="Low complexity" evidence="10">
    <location>
        <begin position="1055"/>
        <end position="1066"/>
    </location>
</feature>
<keyword evidence="7 9" id="KW-0175">Coiled coil</keyword>
<dbReference type="Pfam" id="PF12329">
    <property type="entry name" value="TMF_DNA_bd"/>
    <property type="match status" value="1"/>
</dbReference>
<dbReference type="PANTHER" id="PTHR46515:SF1">
    <property type="entry name" value="TATA ELEMENT MODULATORY FACTOR"/>
    <property type="match status" value="1"/>
</dbReference>
<feature type="coiled-coil region" evidence="9">
    <location>
        <begin position="1707"/>
        <end position="1751"/>
    </location>
</feature>
<evidence type="ECO:0000259" key="12">
    <source>
        <dbReference type="Pfam" id="PF12325"/>
    </source>
</evidence>
<feature type="compositionally biased region" description="Low complexity" evidence="10">
    <location>
        <begin position="691"/>
        <end position="709"/>
    </location>
</feature>
<evidence type="ECO:0000256" key="4">
    <source>
        <dbReference type="ARBA" id="ARBA00022692"/>
    </source>
</evidence>
<keyword evidence="5 11" id="KW-1133">Transmembrane helix</keyword>
<evidence type="ECO:0000256" key="11">
    <source>
        <dbReference type="SAM" id="Phobius"/>
    </source>
</evidence>
<feature type="compositionally biased region" description="Polar residues" evidence="10">
    <location>
        <begin position="630"/>
        <end position="645"/>
    </location>
</feature>
<protein>
    <recommendedName>
        <fullName evidence="12">TATA element modulatory factor 1 TATA binding domain-containing protein</fullName>
    </recommendedName>
</protein>
<evidence type="ECO:0000256" key="9">
    <source>
        <dbReference type="SAM" id="Coils"/>
    </source>
</evidence>
<feature type="compositionally biased region" description="Acidic residues" evidence="10">
    <location>
        <begin position="506"/>
        <end position="516"/>
    </location>
</feature>
<feature type="transmembrane region" description="Helical" evidence="11">
    <location>
        <begin position="259"/>
        <end position="282"/>
    </location>
</feature>
<dbReference type="InterPro" id="IPR008564">
    <property type="entry name" value="TVP23-like"/>
</dbReference>
<feature type="coiled-coil region" evidence="9">
    <location>
        <begin position="1196"/>
        <end position="1396"/>
    </location>
</feature>
<evidence type="ECO:0000256" key="3">
    <source>
        <dbReference type="ARBA" id="ARBA00005467"/>
    </source>
</evidence>
<feature type="compositionally biased region" description="Basic and acidic residues" evidence="10">
    <location>
        <begin position="1032"/>
        <end position="1041"/>
    </location>
</feature>
<feature type="region of interest" description="Disordered" evidence="10">
    <location>
        <begin position="360"/>
        <end position="395"/>
    </location>
</feature>
<evidence type="ECO:0000256" key="8">
    <source>
        <dbReference type="ARBA" id="ARBA00023136"/>
    </source>
</evidence>
<dbReference type="InterPro" id="IPR022092">
    <property type="entry name" value="TMF_DNA-bd"/>
</dbReference>
<keyword evidence="4 11" id="KW-0812">Transmembrane</keyword>
<feature type="compositionally biased region" description="Polar residues" evidence="10">
    <location>
        <begin position="1067"/>
        <end position="1082"/>
    </location>
</feature>
<dbReference type="GO" id="GO:0016020">
    <property type="term" value="C:membrane"/>
    <property type="evidence" value="ECO:0007669"/>
    <property type="project" value="UniProtKB-SubCell"/>
</dbReference>
<name>A0A7R9HXC6_9NEOP</name>
<dbReference type="Pfam" id="PF12325">
    <property type="entry name" value="TMF_TATA_bd"/>
    <property type="match status" value="1"/>
</dbReference>
<dbReference type="EMBL" id="OD564578">
    <property type="protein sequence ID" value="CAD7439028.1"/>
    <property type="molecule type" value="Genomic_DNA"/>
</dbReference>
<dbReference type="PANTHER" id="PTHR46515">
    <property type="entry name" value="TATA ELEMENT MODULATORY FACTOR TMF1"/>
    <property type="match status" value="1"/>
</dbReference>
<feature type="region of interest" description="Disordered" evidence="10">
    <location>
        <begin position="1016"/>
        <end position="1082"/>
    </location>
</feature>
<feature type="region of interest" description="Disordered" evidence="10">
    <location>
        <begin position="484"/>
        <end position="533"/>
    </location>
</feature>
<feature type="coiled-coil region" evidence="9">
    <location>
        <begin position="1548"/>
        <end position="1586"/>
    </location>
</feature>
<dbReference type="GO" id="GO:0005794">
    <property type="term" value="C:Golgi apparatus"/>
    <property type="evidence" value="ECO:0007669"/>
    <property type="project" value="UniProtKB-SubCell"/>
</dbReference>
<feature type="compositionally biased region" description="Acidic residues" evidence="10">
    <location>
        <begin position="755"/>
        <end position="767"/>
    </location>
</feature>
<feature type="compositionally biased region" description="Low complexity" evidence="10">
    <location>
        <begin position="773"/>
        <end position="792"/>
    </location>
</feature>
<evidence type="ECO:0000256" key="6">
    <source>
        <dbReference type="ARBA" id="ARBA00023034"/>
    </source>
</evidence>
<feature type="region of interest" description="Disordered" evidence="10">
    <location>
        <begin position="676"/>
        <end position="711"/>
    </location>
</feature>
<evidence type="ECO:0000313" key="13">
    <source>
        <dbReference type="EMBL" id="CAD7439028.1"/>
    </source>
</evidence>
<feature type="region of interest" description="Disordered" evidence="10">
    <location>
        <begin position="730"/>
        <end position="813"/>
    </location>
</feature>
<feature type="region of interest" description="Disordered" evidence="10">
    <location>
        <begin position="1590"/>
        <end position="1633"/>
    </location>
</feature>
<keyword evidence="6" id="KW-0333">Golgi apparatus</keyword>
<accession>A0A7R9HXC6</accession>
<evidence type="ECO:0000256" key="5">
    <source>
        <dbReference type="ARBA" id="ARBA00022989"/>
    </source>
</evidence>
<evidence type="ECO:0000256" key="2">
    <source>
        <dbReference type="ARBA" id="ARBA00004555"/>
    </source>
</evidence>
<comment type="similarity">
    <text evidence="3">Belongs to the TVP23 family.</text>
</comment>
<feature type="region of interest" description="Disordered" evidence="10">
    <location>
        <begin position="616"/>
        <end position="646"/>
    </location>
</feature>
<dbReference type="GO" id="GO:0005783">
    <property type="term" value="C:endoplasmic reticulum"/>
    <property type="evidence" value="ECO:0007669"/>
    <property type="project" value="TreeGrafter"/>
</dbReference>
<proteinExistence type="inferred from homology"/>
<dbReference type="InterPro" id="IPR052602">
    <property type="entry name" value="Growth_transcription_reg"/>
</dbReference>
<evidence type="ECO:0000256" key="10">
    <source>
        <dbReference type="SAM" id="MobiDB-lite"/>
    </source>
</evidence>
<feature type="compositionally biased region" description="Low complexity" evidence="10">
    <location>
        <begin position="1619"/>
        <end position="1628"/>
    </location>
</feature>
<feature type="region of interest" description="Disordered" evidence="10">
    <location>
        <begin position="966"/>
        <end position="993"/>
    </location>
</feature>
<sequence>MDFAYTYKKSQNTSWLEIVNGGLPGCASVMLKRFNGATPGFGLLTFFTPKLICLVHDIKGKNMKLLIRRLRKCTAFLVTPVLISRSDRRSVMLAAAPKHAGKGQEDYTKITCSLRSEIRLLNRSNCVKRDLRRKAIAMRNFRFDIVLKHFNVIPQLLDTLIWAAIRCLFIILLILCMYPVVTTVAKMLSGWGVCTPLTATPWARHSAQYQGTPFSRKLIAPLLHDDDTLAFGEEENVNRNKSLVQGNLQNRVNAYEAQIFWLALVLCPIMWSILFLIALFGFKFKWLLSDMFICNQIGVWSGLPVMGRSGIKSCPDDFEPEMSWFDATGFANLAKSALKEAQKTIDKALDIKDEENASAIKSKNNTPVSPEEDPESFFSSWGLKQGGNKSEPRITKSWPEVNDLSQQDTSSGNKLTMTASLWGSFTGSFFENPQTGPGETDSEIKDIIDCELDPVSRQPKKASLFRTMSLDQDTLETSVKKSITPEYGQGWDPSDLFKNSQSEEAGLCDDSSEVGAEEGFSRSQLVVESEDGESEVRSRLSSCEVDEDQIADIDTILCPLDSKILGTDQKENFEDVPDTSMRNESSYIPVDVTSRKREVSITNNYKYNRLSVISSESDKKSSESVEVLGSASSEGGSGFTTTPDSDTALISPEISTSSSAVGLKFTAVASSPESVEVIPDTPSSVEVLGESSGRTSRTTSSPYVSPSSPQEHPYILNILSQTSTEHLEQTLSKCDKEDGGSIETEKMSPESVEVIPEEEEEDEEMSMADDSYTSASESTATATTTIIEPSSSFSRSPHHKPFPASSSNDSSLYASTLSSKTEISSSVSRSSQQSLKDSYQEGLILTTEVQRSVINDGPVKTHIANRIGLQLPLAQSDISKPSEDISESQSEKSDFKSEQKCFTIKQSQLSESYFEDSYVLSDSRTLVTTDSSCEGTITESSSDDTTAAVDDTTVATFADDTAAAADDTTVATSADDTAAAADVHTTDQDSKQTSSYYVKTMLADAMGDEDLKESKINQFTPVRDQSPISSESRSDLIKVESEQTSGQTSGDELETTTSSDIEIISSPNGDSSSTQSRQSPAKLQTIRGKFVMPVERSHSPGSEVFVKVGGVKVKGHQRELSEASSGGSDDNNYGEVEKLLKRITEMSEIVEARESKLIKLSRMNVELQESNSDFKSQLEAALQSRASESQDIHQVTEEYTQRLSSLERKFQQAIRDKESLRKQLEHAKLDAASRVSAGELQGLAAEKEEVIRELREEGEKLSKQQLQHSNIIKKLRAKEKEAESTIKNHQEQLSELTQEVERLKRSLSAKEDVERTQIDAVHQLTTRTKKQEKELAMLRAQLEQSNQRVDTLRESLETAYKSGLCPVIVCALFRELSESKSTVAARERELKEARLNVELSTRQEMLAALEETQRSAQDERDHLLVHRESGVRQECADLLLRLERAETRNEELAEAVSVATRPLLRQLESLQAASSAQKVSWEKQEHKLTHTLDDVQSRLASLTEQERSWREQCASLGSRVSGLESRLSVVTKEAATSKTELEQQKVLYSQLKQSRDREISQADSLRRNLEDQLTELRRGMTGLEQQLAMERAATDTEKRKTSILQEQLKERDGGGVRGSSPSSHHSSPTLSFGRASLSDSISSAIWPQFPDDPFDCTSTSGRLGNIYESLRGGNTTSLLEGLQSQLKLRDGEVQQLQWELSRRDNERAALTGELSQLLARVDEQETQLKELAKLQSQYDDVQHKYNALLQMYGEKVEETQELKLDLQDVKEMYKIQEVHPSLHGGRVKNHFGETTLNTPDQDSNLDLPVIGSLVYCESSALDHAVTEAGLLLHQDDMIPISSDIFTQLVARTSAELKVQEFGFRQDHFLLLEFAEQWQPCNSSIFSFGLVKTVHARLATRTGGKVVICLIVGELSRLHLIEESTKHVLSHPKTLCKQALMKTSFDMLRHS</sequence>
<feature type="compositionally biased region" description="Low complexity" evidence="10">
    <location>
        <begin position="966"/>
        <end position="983"/>
    </location>
</feature>
<dbReference type="InterPro" id="IPR022091">
    <property type="entry name" value="TMF_TATA-bd"/>
</dbReference>
<feature type="domain" description="TATA element modulatory factor 1 TATA binding" evidence="12">
    <location>
        <begin position="1670"/>
        <end position="1776"/>
    </location>
</feature>
<evidence type="ECO:0000256" key="1">
    <source>
        <dbReference type="ARBA" id="ARBA00004141"/>
    </source>
</evidence>
<feature type="compositionally biased region" description="Basic and acidic residues" evidence="10">
    <location>
        <begin position="730"/>
        <end position="748"/>
    </location>
</feature>